<dbReference type="RefSeq" id="WP_057814934.1">
    <property type="nucleotide sequence ID" value="NZ_CP031598.1"/>
</dbReference>
<dbReference type="PATRIC" id="fig|540747.5.peg.3904"/>
<gene>
    <name evidence="5" type="ORF">RIdsm_01465</name>
    <name evidence="4" type="ORF">XM52_07660</name>
</gene>
<reference evidence="4 6" key="1">
    <citation type="submission" date="2015-04" db="EMBL/GenBank/DDBJ databases">
        <title>The draft genome sequence of Roseovarius indicus B108T.</title>
        <authorList>
            <person name="Li G."/>
            <person name="Lai Q."/>
            <person name="Shao Z."/>
            <person name="Yan P."/>
        </authorList>
    </citation>
    <scope>NUCLEOTIDE SEQUENCE [LARGE SCALE GENOMIC DNA]</scope>
    <source>
        <strain evidence="4 6">B108</strain>
    </source>
</reference>
<sequence length="290" mass="31753">MPLNPDYLMSLDRDEIVQEWSWKDAAIYALGLGYGDDPLDKRQLRFLDHAQQMQAMPAMVNVLGYDGAWLRDEKTGVDYLKVVHGEQAMRMHGPLPVEGRIRAKTRIVELVDKGPGKGALIVTEREISDAETGEPIASVNHNVFCRGAGGFGGSARQSVTMERPPERAPDGTVSVSTPPQLALIYRLSGDLNPLHSDPTVARKAGFERPILHGLSTFGIACRGMMDALCDADGSRVKSLAGRFSAPVYPGETLSIDYWTESPGKAAFEMRVPEREATVLGSGRFDYMMEA</sequence>
<dbReference type="CDD" id="cd03448">
    <property type="entry name" value="HDE_HSD"/>
    <property type="match status" value="1"/>
</dbReference>
<dbReference type="GO" id="GO:0044594">
    <property type="term" value="F:17-beta-hydroxysteroid dehydrogenase (NAD+) activity"/>
    <property type="evidence" value="ECO:0007669"/>
    <property type="project" value="TreeGrafter"/>
</dbReference>
<dbReference type="GO" id="GO:0003857">
    <property type="term" value="F:(3S)-3-hydroxyacyl-CoA dehydrogenase (NAD+) activity"/>
    <property type="evidence" value="ECO:0007669"/>
    <property type="project" value="TreeGrafter"/>
</dbReference>
<evidence type="ECO:0000313" key="7">
    <source>
        <dbReference type="Proteomes" id="UP000325785"/>
    </source>
</evidence>
<accession>A0A0T5PCF1</accession>
<keyword evidence="6" id="KW-1185">Reference proteome</keyword>
<dbReference type="GO" id="GO:0004300">
    <property type="term" value="F:enoyl-CoA hydratase activity"/>
    <property type="evidence" value="ECO:0007669"/>
    <property type="project" value="TreeGrafter"/>
</dbReference>
<dbReference type="AlphaFoldDB" id="A0A0T5PCF1"/>
<dbReference type="Proteomes" id="UP000325785">
    <property type="component" value="Chromosome"/>
</dbReference>
<dbReference type="Proteomes" id="UP000051401">
    <property type="component" value="Unassembled WGS sequence"/>
</dbReference>
<organism evidence="4 6">
    <name type="scientific">Roseovarius indicus</name>
    <dbReference type="NCBI Taxonomy" id="540747"/>
    <lineage>
        <taxon>Bacteria</taxon>
        <taxon>Pseudomonadati</taxon>
        <taxon>Pseudomonadota</taxon>
        <taxon>Alphaproteobacteria</taxon>
        <taxon>Rhodobacterales</taxon>
        <taxon>Roseobacteraceae</taxon>
        <taxon>Roseovarius</taxon>
    </lineage>
</organism>
<dbReference type="InterPro" id="IPR002539">
    <property type="entry name" value="MaoC-like_dom"/>
</dbReference>
<dbReference type="PANTHER" id="PTHR13078:SF56">
    <property type="entry name" value="PEROXISOMAL MULTIFUNCTIONAL ENZYME TYPE 2"/>
    <property type="match status" value="1"/>
</dbReference>
<protein>
    <submittedName>
        <fullName evidence="5">Enoyl reductase domain of yeast-type FAS1</fullName>
    </submittedName>
</protein>
<dbReference type="InterPro" id="IPR054357">
    <property type="entry name" value="MFE-2_N"/>
</dbReference>
<feature type="region of interest" description="Disordered" evidence="1">
    <location>
        <begin position="155"/>
        <end position="175"/>
    </location>
</feature>
<name>A0A0T5PCF1_9RHOB</name>
<dbReference type="Pfam" id="PF01575">
    <property type="entry name" value="MaoC_dehydratas"/>
    <property type="match status" value="1"/>
</dbReference>
<proteinExistence type="predicted"/>
<dbReference type="EMBL" id="LAXI01000003">
    <property type="protein sequence ID" value="KRS18639.1"/>
    <property type="molecule type" value="Genomic_DNA"/>
</dbReference>
<evidence type="ECO:0000256" key="1">
    <source>
        <dbReference type="SAM" id="MobiDB-lite"/>
    </source>
</evidence>
<dbReference type="SUPFAM" id="SSF54637">
    <property type="entry name" value="Thioesterase/thiol ester dehydrase-isomerase"/>
    <property type="match status" value="2"/>
</dbReference>
<dbReference type="EMBL" id="CP031598">
    <property type="protein sequence ID" value="QEW25678.1"/>
    <property type="molecule type" value="Genomic_DNA"/>
</dbReference>
<dbReference type="Gene3D" id="3.10.129.10">
    <property type="entry name" value="Hotdog Thioesterase"/>
    <property type="match status" value="1"/>
</dbReference>
<dbReference type="KEGG" id="rid:RIdsm_01465"/>
<dbReference type="InterPro" id="IPR029069">
    <property type="entry name" value="HotDog_dom_sf"/>
</dbReference>
<dbReference type="GO" id="GO:0006635">
    <property type="term" value="P:fatty acid beta-oxidation"/>
    <property type="evidence" value="ECO:0007669"/>
    <property type="project" value="TreeGrafter"/>
</dbReference>
<dbReference type="STRING" id="540747.SAMN04488031_10481"/>
<evidence type="ECO:0000259" key="3">
    <source>
        <dbReference type="Pfam" id="PF22622"/>
    </source>
</evidence>
<dbReference type="Pfam" id="PF22622">
    <property type="entry name" value="MFE-2_hydrat-2_N"/>
    <property type="match status" value="1"/>
</dbReference>
<evidence type="ECO:0000313" key="6">
    <source>
        <dbReference type="Proteomes" id="UP000051401"/>
    </source>
</evidence>
<feature type="domain" description="MaoC-like" evidence="2">
    <location>
        <begin position="163"/>
        <end position="263"/>
    </location>
</feature>
<dbReference type="OrthoDB" id="5522043at2"/>
<evidence type="ECO:0000259" key="2">
    <source>
        <dbReference type="Pfam" id="PF01575"/>
    </source>
</evidence>
<dbReference type="PANTHER" id="PTHR13078">
    <property type="entry name" value="PEROXISOMAL MULTIFUNCTIONAL ENZYME TYPE 2-RELATED"/>
    <property type="match status" value="1"/>
</dbReference>
<reference evidence="5 7" key="2">
    <citation type="submission" date="2018-08" db="EMBL/GenBank/DDBJ databases">
        <title>Genetic Globetrotter - A new plasmid hitch-hiking vast phylogenetic and geographic distances.</title>
        <authorList>
            <person name="Vollmers J."/>
            <person name="Petersen J."/>
        </authorList>
    </citation>
    <scope>NUCLEOTIDE SEQUENCE [LARGE SCALE GENOMIC DNA]</scope>
    <source>
        <strain evidence="5 7">DSM 26383</strain>
    </source>
</reference>
<evidence type="ECO:0000313" key="5">
    <source>
        <dbReference type="EMBL" id="QEW25678.1"/>
    </source>
</evidence>
<feature type="domain" description="Peroxisomal multifunctional enzyme type 2-like N-terminal" evidence="3">
    <location>
        <begin position="21"/>
        <end position="147"/>
    </location>
</feature>
<evidence type="ECO:0000313" key="4">
    <source>
        <dbReference type="EMBL" id="KRS18639.1"/>
    </source>
</evidence>